<protein>
    <recommendedName>
        <fullName evidence="4">DYW domain-containing protein</fullName>
    </recommendedName>
</protein>
<dbReference type="Pfam" id="PF13041">
    <property type="entry name" value="PPR_2"/>
    <property type="match status" value="4"/>
</dbReference>
<evidence type="ECO:0000313" key="5">
    <source>
        <dbReference type="EMBL" id="EXC05947.1"/>
    </source>
</evidence>
<dbReference type="eggNOG" id="KOG4197">
    <property type="taxonomic scope" value="Eukaryota"/>
</dbReference>
<feature type="domain" description="DYW" evidence="4">
    <location>
        <begin position="737"/>
        <end position="804"/>
    </location>
</feature>
<dbReference type="OrthoDB" id="1848122at2759"/>
<dbReference type="Pfam" id="PF13812">
    <property type="entry name" value="PPR_3"/>
    <property type="match status" value="1"/>
</dbReference>
<feature type="repeat" description="PPR" evidence="3">
    <location>
        <begin position="106"/>
        <end position="140"/>
    </location>
</feature>
<dbReference type="FunFam" id="1.25.40.10:FF:001093">
    <property type="entry name" value="Pentatricopeptide repeat-containing protein At2g34400"/>
    <property type="match status" value="1"/>
</dbReference>
<dbReference type="InterPro" id="IPR046848">
    <property type="entry name" value="E_motif"/>
</dbReference>
<dbReference type="InterPro" id="IPR002885">
    <property type="entry name" value="PPR_rpt"/>
</dbReference>
<evidence type="ECO:0000256" key="1">
    <source>
        <dbReference type="ARBA" id="ARBA00006643"/>
    </source>
</evidence>
<proteinExistence type="inferred from homology"/>
<dbReference type="InterPro" id="IPR032867">
    <property type="entry name" value="DYW_dom"/>
</dbReference>
<dbReference type="InterPro" id="IPR011990">
    <property type="entry name" value="TPR-like_helical_dom_sf"/>
</dbReference>
<evidence type="ECO:0000256" key="2">
    <source>
        <dbReference type="ARBA" id="ARBA00022737"/>
    </source>
</evidence>
<dbReference type="PANTHER" id="PTHR24015">
    <property type="entry name" value="OS07G0578800 PROTEIN-RELATED"/>
    <property type="match status" value="1"/>
</dbReference>
<evidence type="ECO:0000313" key="6">
    <source>
        <dbReference type="Proteomes" id="UP000030645"/>
    </source>
</evidence>
<feature type="repeat" description="PPR" evidence="3">
    <location>
        <begin position="409"/>
        <end position="443"/>
    </location>
</feature>
<accession>W9S2W5</accession>
<feature type="repeat" description="PPR" evidence="3">
    <location>
        <begin position="308"/>
        <end position="342"/>
    </location>
</feature>
<dbReference type="GO" id="GO:0008270">
    <property type="term" value="F:zinc ion binding"/>
    <property type="evidence" value="ECO:0007669"/>
    <property type="project" value="InterPro"/>
</dbReference>
<sequence length="805" mass="89690">MPHRDVVSWTGLLSAYTRDGKHGEALELFNSMVTSGESPNEFTFSSVLRSCSAMGEFDEGTRVHAYVIKLGLKCNTFLLSSLIDFYAKCGCSEEAHGMFRYMDSGDTISWTTMISSLVQAQKWSLALEHYNDMICSRVTPNEFTFVKLLAASYHLDLNYGRLLHAHLIMLGIRFSLVLKTALVEMYSSCKRMEDAVKVLHQTSEYDVTLWTTVVSGFTRNIKVKEAVAAMRKMEIFGFVPNSFTYSNILTACSAVSALELGKQIHSRVIMTGLEADVCVGNALVDMYMKCSHLVEDGLRAFWGITSQNVISWTSLIAGFAQHGFEQDSFRSFLHMQAAGVQPNSFTLSSVLRACSTNKSHSQTLKLHGYIIKAKAYSDIVVGNALVDAYAALGLLDDSWRVISTMRHRDTITYTSLATRMNKLGRHEMALDVINRMYRDGVKMDRFSLASFLSVSAALATMEAGKQLHCYAIKSGFGGCTSVSNALVDLYWKCGYGNDAYKAFAEISDPDVVSWNGLISGLASNGYISGALSAFDDMRLAGLKPDSVSFLSVLFACSRGNLVNLGIEYFHSMKSMHNMTPEIDHYICLVDLLGRAGLFEDAMEVIDSMPFKPDTLVYKTLLGACKLHRNIPLGEDMARRGLELDPSDPTFYSLLANLFDDSGRSDLGRKTRELMKDRGVRKNLGQSWIEVRNKVHIFNAGDRSHPQINEIHDKIVSLATELRKRGYSSYGDTKGSFYHSEKLAFAFGLLNTPSKAAVRISKNMLICGECHDFIMQVTRYIDQVVIVRERNRIHAFKKGECSCRGC</sequence>
<dbReference type="Gene3D" id="1.25.40.10">
    <property type="entry name" value="Tetratricopeptide repeat domain"/>
    <property type="match status" value="4"/>
</dbReference>
<organism evidence="5 6">
    <name type="scientific">Morus notabilis</name>
    <dbReference type="NCBI Taxonomy" id="981085"/>
    <lineage>
        <taxon>Eukaryota</taxon>
        <taxon>Viridiplantae</taxon>
        <taxon>Streptophyta</taxon>
        <taxon>Embryophyta</taxon>
        <taxon>Tracheophyta</taxon>
        <taxon>Spermatophyta</taxon>
        <taxon>Magnoliopsida</taxon>
        <taxon>eudicotyledons</taxon>
        <taxon>Gunneridae</taxon>
        <taxon>Pentapetalae</taxon>
        <taxon>rosids</taxon>
        <taxon>fabids</taxon>
        <taxon>Rosales</taxon>
        <taxon>Moraceae</taxon>
        <taxon>Moreae</taxon>
        <taxon>Morus</taxon>
    </lineage>
</organism>
<dbReference type="GO" id="GO:0009451">
    <property type="term" value="P:RNA modification"/>
    <property type="evidence" value="ECO:0007669"/>
    <property type="project" value="InterPro"/>
</dbReference>
<feature type="repeat" description="PPR" evidence="3">
    <location>
        <begin position="510"/>
        <end position="544"/>
    </location>
</feature>
<dbReference type="AlphaFoldDB" id="W9S2W5"/>
<dbReference type="PROSITE" id="PS51375">
    <property type="entry name" value="PPR"/>
    <property type="match status" value="7"/>
</dbReference>
<dbReference type="KEGG" id="mnt:21397364"/>
<reference evidence="6" key="1">
    <citation type="submission" date="2013-01" db="EMBL/GenBank/DDBJ databases">
        <title>Draft Genome Sequence of a Mulberry Tree, Morus notabilis C.K. Schneid.</title>
        <authorList>
            <person name="He N."/>
            <person name="Zhao S."/>
        </authorList>
    </citation>
    <scope>NUCLEOTIDE SEQUENCE</scope>
</reference>
<dbReference type="FunFam" id="1.25.40.10:FF:000344">
    <property type="entry name" value="Pentatricopeptide repeat-containing protein"/>
    <property type="match status" value="1"/>
</dbReference>
<dbReference type="GO" id="GO:0005739">
    <property type="term" value="C:mitochondrion"/>
    <property type="evidence" value="ECO:0007669"/>
    <property type="project" value="TreeGrafter"/>
</dbReference>
<keyword evidence="2" id="KW-0677">Repeat</keyword>
<feature type="repeat" description="PPR" evidence="3">
    <location>
        <begin position="206"/>
        <end position="240"/>
    </location>
</feature>
<dbReference type="STRING" id="981085.W9S2W5"/>
<dbReference type="Pfam" id="PF14432">
    <property type="entry name" value="DYW_deaminase"/>
    <property type="match status" value="1"/>
</dbReference>
<dbReference type="InterPro" id="IPR046960">
    <property type="entry name" value="PPR_At4g14850-like_plant"/>
</dbReference>
<comment type="similarity">
    <text evidence="1">Belongs to the PPR family. PCMP-H subfamily.</text>
</comment>
<dbReference type="GO" id="GO:0003723">
    <property type="term" value="F:RNA binding"/>
    <property type="evidence" value="ECO:0007669"/>
    <property type="project" value="InterPro"/>
</dbReference>
<feature type="repeat" description="PPR" evidence="3">
    <location>
        <begin position="5"/>
        <end position="39"/>
    </location>
</feature>
<dbReference type="EMBL" id="KE345548">
    <property type="protein sequence ID" value="EXC05947.1"/>
    <property type="molecule type" value="Genomic_DNA"/>
</dbReference>
<dbReference type="Pfam" id="PF20430">
    <property type="entry name" value="Eplus_motif"/>
    <property type="match status" value="1"/>
</dbReference>
<feature type="repeat" description="PPR" evidence="3">
    <location>
        <begin position="40"/>
        <end position="74"/>
    </location>
</feature>
<gene>
    <name evidence="5" type="ORF">L484_014215</name>
</gene>
<dbReference type="InterPro" id="IPR046849">
    <property type="entry name" value="E2_motif"/>
</dbReference>
<name>W9S2W5_9ROSA</name>
<dbReference type="PANTHER" id="PTHR24015:SF1726">
    <property type="entry name" value="OS03G0861900 PROTEIN"/>
    <property type="match status" value="1"/>
</dbReference>
<evidence type="ECO:0000259" key="4">
    <source>
        <dbReference type="Pfam" id="PF14432"/>
    </source>
</evidence>
<dbReference type="Proteomes" id="UP000030645">
    <property type="component" value="Unassembled WGS sequence"/>
</dbReference>
<dbReference type="FunFam" id="1.25.40.10:FF:001224">
    <property type="entry name" value="Pentatricopeptide repeat-containing protein chloroplastic"/>
    <property type="match status" value="1"/>
</dbReference>
<keyword evidence="6" id="KW-1185">Reference proteome</keyword>
<dbReference type="Pfam" id="PF20431">
    <property type="entry name" value="E_motif"/>
    <property type="match status" value="1"/>
</dbReference>
<dbReference type="NCBIfam" id="TIGR00756">
    <property type="entry name" value="PPR"/>
    <property type="match status" value="5"/>
</dbReference>
<dbReference type="Pfam" id="PF01535">
    <property type="entry name" value="PPR"/>
    <property type="match status" value="3"/>
</dbReference>
<evidence type="ECO:0000256" key="3">
    <source>
        <dbReference type="PROSITE-ProRule" id="PRU00708"/>
    </source>
</evidence>